<reference evidence="7" key="1">
    <citation type="submission" date="2016-05" db="EMBL/GenBank/DDBJ databases">
        <title>Comparative genomics of biotechnologically important yeasts.</title>
        <authorList>
            <consortium name="DOE Joint Genome Institute"/>
            <person name="Riley R."/>
            <person name="Haridas S."/>
            <person name="Wolfe K.H."/>
            <person name="Lopes M.R."/>
            <person name="Hittinger C.T."/>
            <person name="Goker M."/>
            <person name="Salamov A."/>
            <person name="Wisecaver J."/>
            <person name="Long T.M."/>
            <person name="Aerts A.L."/>
            <person name="Barry K."/>
            <person name="Choi C."/>
            <person name="Clum A."/>
            <person name="Coughlan A.Y."/>
            <person name="Deshpande S."/>
            <person name="Douglass A.P."/>
            <person name="Hanson S.J."/>
            <person name="Klenk H.-P."/>
            <person name="Labutti K."/>
            <person name="Lapidus A."/>
            <person name="Lindquist E."/>
            <person name="Lipzen A."/>
            <person name="Meier-Kolthoff J.P."/>
            <person name="Ohm R.A."/>
            <person name="Otillar R.P."/>
            <person name="Pangilinan J."/>
            <person name="Peng Y."/>
            <person name="Rokas A."/>
            <person name="Rosa C.A."/>
            <person name="Scheuner C."/>
            <person name="Sibirny A.A."/>
            <person name="Slot J.C."/>
            <person name="Stielow J.B."/>
            <person name="Sun H."/>
            <person name="Kurtzman C.P."/>
            <person name="Blackwell M."/>
            <person name="Grigoriev I.V."/>
            <person name="Jeffries T.W."/>
        </authorList>
    </citation>
    <scope>NUCLEOTIDE SEQUENCE [LARGE SCALE GENOMIC DNA]</scope>
    <source>
        <strain evidence="7">NRRL Y-1933</strain>
    </source>
</reference>
<evidence type="ECO:0000256" key="2">
    <source>
        <dbReference type="ARBA" id="ARBA00022884"/>
    </source>
</evidence>
<dbReference type="SUPFAM" id="SSF54791">
    <property type="entry name" value="Eukaryotic type KH-domain (KH-domain type I)"/>
    <property type="match status" value="6"/>
</dbReference>
<feature type="domain" description="K Homology" evidence="5">
    <location>
        <begin position="1043"/>
        <end position="1149"/>
    </location>
</feature>
<dbReference type="OrthoDB" id="10027144at2759"/>
<evidence type="ECO:0000259" key="5">
    <source>
        <dbReference type="SMART" id="SM00322"/>
    </source>
</evidence>
<dbReference type="InterPro" id="IPR036612">
    <property type="entry name" value="KH_dom_type_1_sf"/>
</dbReference>
<dbReference type="PANTHER" id="PTHR10288">
    <property type="entry name" value="KH DOMAIN CONTAINING RNA BINDING PROTEIN"/>
    <property type="match status" value="1"/>
</dbReference>
<dbReference type="PROSITE" id="PS50084">
    <property type="entry name" value="KH_TYPE_1"/>
    <property type="match status" value="7"/>
</dbReference>
<dbReference type="Pfam" id="PF00013">
    <property type="entry name" value="KH_1"/>
    <property type="match status" value="6"/>
</dbReference>
<evidence type="ECO:0000256" key="4">
    <source>
        <dbReference type="SAM" id="MobiDB-lite"/>
    </source>
</evidence>
<feature type="domain" description="K Homology" evidence="5">
    <location>
        <begin position="974"/>
        <end position="1042"/>
    </location>
</feature>
<feature type="compositionally biased region" description="Low complexity" evidence="4">
    <location>
        <begin position="65"/>
        <end position="82"/>
    </location>
</feature>
<dbReference type="GO" id="GO:0000750">
    <property type="term" value="P:pheromone-dependent signal transduction involved in conjugation with cellular fusion"/>
    <property type="evidence" value="ECO:0007669"/>
    <property type="project" value="EnsemblFungi"/>
</dbReference>
<feature type="region of interest" description="Disordered" evidence="4">
    <location>
        <begin position="1086"/>
        <end position="1107"/>
    </location>
</feature>
<dbReference type="GO" id="GO:0030466">
    <property type="term" value="P:silent mating-type cassette heterochromatin formation"/>
    <property type="evidence" value="ECO:0007669"/>
    <property type="project" value="EnsemblFungi"/>
</dbReference>
<dbReference type="Gene3D" id="3.30.1370.10">
    <property type="entry name" value="K Homology domain, type 1"/>
    <property type="match status" value="8"/>
</dbReference>
<evidence type="ECO:0000313" key="7">
    <source>
        <dbReference type="Proteomes" id="UP000095085"/>
    </source>
</evidence>
<feature type="compositionally biased region" description="Polar residues" evidence="4">
    <location>
        <begin position="36"/>
        <end position="51"/>
    </location>
</feature>
<dbReference type="GO" id="GO:0001965">
    <property type="term" value="F:G-protein alpha-subunit binding"/>
    <property type="evidence" value="ECO:0007669"/>
    <property type="project" value="EnsemblFungi"/>
</dbReference>
<feature type="domain" description="K Homology" evidence="5">
    <location>
        <begin position="188"/>
        <end position="269"/>
    </location>
</feature>
<dbReference type="InterPro" id="IPR004088">
    <property type="entry name" value="KH_dom_type_1"/>
</dbReference>
<keyword evidence="7" id="KW-1185">Reference proteome</keyword>
<feature type="region of interest" description="Disordered" evidence="4">
    <location>
        <begin position="18"/>
        <end position="82"/>
    </location>
</feature>
<protein>
    <submittedName>
        <fullName evidence="6">Vigilin</fullName>
    </submittedName>
</protein>
<feature type="domain" description="K Homology" evidence="5">
    <location>
        <begin position="1155"/>
        <end position="1223"/>
    </location>
</feature>
<dbReference type="EMBL" id="KV454539">
    <property type="protein sequence ID" value="ODV68862.1"/>
    <property type="molecule type" value="Genomic_DNA"/>
</dbReference>
<accession>A0A1E4RNL4</accession>
<sequence>MATPAEIIAARVNGTYLGDSIDSSSDSNSNFELNGVNGSDNQPSTGSSAANPPSIADESAFPTLGGKKSSNGSSASAPSWGPGIKNSVSNNAMSGSGLKAGSPVAAIGINNGKFKASTIQDAFSLDAEDQLNVARPEFIKILTNVKAETNTNIECTTSQHTKKRTFLITGKPEQVKQAKRIVIKKLTKPISVAFTIPAAVRFRIIGQQGRTIKSIIQENEVKIDVGNPQDTESNSDDDDDAFAQTVNVTIEGDVEGCKHAKAQILAIVKEETKNLSTRVTIDDLVKPFVSKAISPVIAKYPDLDISAPSYKSSSSKIVIVGDREEALEAKDEIKDIVSTLSTKIVTEEVPIPKVKHQFLPVDSVLEEHNVLIQLPRHSESSVKFIGEKKKLAFAKESARKTTSQYNVEVLDMAKAHKGNLPHVKSVAALLSKNGSFEKISNEHDVSVNAPSVKSLKDSSIASIPIEIVVKGNDVEKTKATKKSIVTLVNKITPEQTKVISDIDQFLINQIPKTIDEVAFANNISYVVLGKNITLFSNEESEETDFDFVDTTQSSEGFNKVDEALNKLRELAANLESLTLSIPSDEQSNISGPRNTTLNAVLSSVEPNSVTIKLHSNESGESADEVFIHGIKSEVNKIKKDIESILSDAKEYKDGFKTTFEVPSSVLSRIIGKGGSNVQSLKEKYGVKIDVTDENKDAGNDKSIKSEITITGAKKNAEEAKSDILFSSKRFADESLERLRIENQYHRRIIGPNFSYINRLQDKYNVKIRFPSADNTPSTFADAPKSKDEVTIKGPSKGVAKAVEELKELHQFEKENGFKQTIQVPTKAVPRVIGKSGETIRDIADGSGVEYRFNRSNNSEEELGYAELELTGSKSALKEAAKKINDIVDEIENFVSISINVNPKYHRDLIGQGGSVMREIISKAGGADVPRNRYYKLLTIPNEGSGSDEVTSQGDKAIVNKIIEQIKDIVALKEASIIVEYELPKEKHRLIIGPGGSIRSELQKTYETSIDIPRPNDQSTIVKLSGLPDKIEALKAKLDEITKDDWNVSIDVPERYHSLVSEKGAIFKKLKNDYKVEVQHGTLTRLASKLSGSASPNPPEEAHPENNEKTKFTISSLAEGEISETVIPWRLKGEEKDTKKAAELINQRLENAKNASAAAWFYSANPSSFTKVVGPLGSVVNDIRSKTNTFITVPRSNEKNSNFIYLVGSPDNLKLAEESIKSLL</sequence>
<evidence type="ECO:0000256" key="3">
    <source>
        <dbReference type="PROSITE-ProRule" id="PRU00117"/>
    </source>
</evidence>
<keyword evidence="1" id="KW-0677">Repeat</keyword>
<feature type="domain" description="K Homology" evidence="5">
    <location>
        <begin position="892"/>
        <end position="970"/>
    </location>
</feature>
<dbReference type="GO" id="GO:0043577">
    <property type="term" value="P:chemotropism"/>
    <property type="evidence" value="ECO:0007669"/>
    <property type="project" value="EnsemblFungi"/>
</dbReference>
<dbReference type="GeneID" id="30993794"/>
<feature type="domain" description="K Homology" evidence="5">
    <location>
        <begin position="732"/>
        <end position="810"/>
    </location>
</feature>
<dbReference type="GO" id="GO:0003729">
    <property type="term" value="F:mRNA binding"/>
    <property type="evidence" value="ECO:0007669"/>
    <property type="project" value="EnsemblFungi"/>
</dbReference>
<evidence type="ECO:0000256" key="1">
    <source>
        <dbReference type="ARBA" id="ARBA00022737"/>
    </source>
</evidence>
<feature type="domain" description="K Homology" evidence="5">
    <location>
        <begin position="815"/>
        <end position="888"/>
    </location>
</feature>
<dbReference type="GO" id="GO:0000781">
    <property type="term" value="C:chromosome, telomeric region"/>
    <property type="evidence" value="ECO:0007669"/>
    <property type="project" value="GOC"/>
</dbReference>
<dbReference type="AlphaFoldDB" id="A0A1E4RNL4"/>
<dbReference type="GO" id="GO:0031509">
    <property type="term" value="P:subtelomeric heterochromatin formation"/>
    <property type="evidence" value="ECO:0007669"/>
    <property type="project" value="EnsemblFungi"/>
</dbReference>
<dbReference type="InterPro" id="IPR057778">
    <property type="entry name" value="KH_Vigilin_N"/>
</dbReference>
<dbReference type="GO" id="GO:0045141">
    <property type="term" value="P:meiotic telomere clustering"/>
    <property type="evidence" value="ECO:0007669"/>
    <property type="project" value="EnsemblFungi"/>
</dbReference>
<keyword evidence="2 3" id="KW-0694">RNA-binding</keyword>
<proteinExistence type="predicted"/>
<feature type="domain" description="K Homology" evidence="5">
    <location>
        <begin position="573"/>
        <end position="646"/>
    </location>
</feature>
<dbReference type="RefSeq" id="XP_020077929.1">
    <property type="nucleotide sequence ID" value="XM_020219244.1"/>
</dbReference>
<organism evidence="6 7">
    <name type="scientific">Hyphopichia burtonii NRRL Y-1933</name>
    <dbReference type="NCBI Taxonomy" id="984485"/>
    <lineage>
        <taxon>Eukaryota</taxon>
        <taxon>Fungi</taxon>
        <taxon>Dikarya</taxon>
        <taxon>Ascomycota</taxon>
        <taxon>Saccharomycotina</taxon>
        <taxon>Pichiomycetes</taxon>
        <taxon>Debaryomycetaceae</taxon>
        <taxon>Hyphopichia</taxon>
    </lineage>
</organism>
<gene>
    <name evidence="6" type="ORF">HYPBUDRAFT_120682</name>
</gene>
<feature type="compositionally biased region" description="Low complexity" evidence="4">
    <location>
        <begin position="19"/>
        <end position="30"/>
    </location>
</feature>
<dbReference type="GO" id="GO:0005789">
    <property type="term" value="C:endoplasmic reticulum membrane"/>
    <property type="evidence" value="ECO:0007669"/>
    <property type="project" value="EnsemblFungi"/>
</dbReference>
<dbReference type="InterPro" id="IPR004087">
    <property type="entry name" value="KH_dom"/>
</dbReference>
<feature type="domain" description="K Homology" evidence="5">
    <location>
        <begin position="653"/>
        <end position="728"/>
    </location>
</feature>
<dbReference type="Pfam" id="PF24668">
    <property type="entry name" value="KH_Vigilin"/>
    <property type="match status" value="1"/>
</dbReference>
<evidence type="ECO:0000313" key="6">
    <source>
        <dbReference type="EMBL" id="ODV68862.1"/>
    </source>
</evidence>
<name>A0A1E4RNL4_9ASCO</name>
<dbReference type="SMART" id="SM00322">
    <property type="entry name" value="KH"/>
    <property type="match status" value="9"/>
</dbReference>
<dbReference type="Proteomes" id="UP000095085">
    <property type="component" value="Unassembled WGS sequence"/>
</dbReference>
<dbReference type="STRING" id="984485.A0A1E4RNL4"/>